<dbReference type="PROSITE" id="PS00146">
    <property type="entry name" value="BETA_LACTAMASE_A"/>
    <property type="match status" value="1"/>
</dbReference>
<evidence type="ECO:0000256" key="5">
    <source>
        <dbReference type="ARBA" id="ARBA00023251"/>
    </source>
</evidence>
<keyword evidence="5 6" id="KW-0046">Antibiotic resistance</keyword>
<dbReference type="EC" id="3.5.2.6" evidence="3 6"/>
<evidence type="ECO:0000256" key="1">
    <source>
        <dbReference type="ARBA" id="ARBA00001526"/>
    </source>
</evidence>
<feature type="domain" description="Beta-lactamase class A catalytic" evidence="8">
    <location>
        <begin position="38"/>
        <end position="254"/>
    </location>
</feature>
<dbReference type="InterPro" id="IPR012338">
    <property type="entry name" value="Beta-lactam/transpept-like"/>
</dbReference>
<evidence type="ECO:0000256" key="2">
    <source>
        <dbReference type="ARBA" id="ARBA00009009"/>
    </source>
</evidence>
<comment type="catalytic activity">
    <reaction evidence="1 6">
        <text>a beta-lactam + H2O = a substituted beta-amino acid</text>
        <dbReference type="Rhea" id="RHEA:20401"/>
        <dbReference type="ChEBI" id="CHEBI:15377"/>
        <dbReference type="ChEBI" id="CHEBI:35627"/>
        <dbReference type="ChEBI" id="CHEBI:140347"/>
        <dbReference type="EC" id="3.5.2.6"/>
    </reaction>
</comment>
<dbReference type="PANTHER" id="PTHR35333:SF3">
    <property type="entry name" value="BETA-LACTAMASE-TYPE TRANSPEPTIDASE FOLD CONTAINING PROTEIN"/>
    <property type="match status" value="1"/>
</dbReference>
<accession>A0A1T5HYY1</accession>
<evidence type="ECO:0000259" key="8">
    <source>
        <dbReference type="Pfam" id="PF13354"/>
    </source>
</evidence>
<evidence type="ECO:0000313" key="9">
    <source>
        <dbReference type="EMBL" id="SKC31993.1"/>
    </source>
</evidence>
<dbReference type="AlphaFoldDB" id="A0A1T5HYY1"/>
<sequence>MKRCWVFSLLALFSYASSAANLEQYLRDTEQQIQGQIGVAVIDTQNNTQWNFNGSERFPMMSVFKTLACANVLYDVQQNTLSLTQKIDVTKAGLINWNPITQNFVGGQMSLQSVCGAAMLMSDNYAANLALELIGGPQGLTTFLRTIGDNNTRLDHFEPKLNYVEKGAKNDTTTPIAMMNTVKKLLIGNVLNAENKAQLQLWMTNNMVSDGLARAVLPQGWNIADRSGGGVNGSRTLTAMVWNKDHQPVFIGIFIANSKLKTLPELNKVMVAISEKIFHQYHIVAQK</sequence>
<feature type="signal peptide" evidence="7">
    <location>
        <begin position="1"/>
        <end position="19"/>
    </location>
</feature>
<dbReference type="OrthoDB" id="9784149at2"/>
<feature type="chain" id="PRO_5012278743" description="Beta-lactamase" evidence="7">
    <location>
        <begin position="20"/>
        <end position="287"/>
    </location>
</feature>
<dbReference type="GO" id="GO:0046677">
    <property type="term" value="P:response to antibiotic"/>
    <property type="evidence" value="ECO:0007669"/>
    <property type="project" value="UniProtKB-UniRule"/>
</dbReference>
<dbReference type="InterPro" id="IPR045155">
    <property type="entry name" value="Beta-lactam_cat"/>
</dbReference>
<dbReference type="GO" id="GO:0008800">
    <property type="term" value="F:beta-lactamase activity"/>
    <property type="evidence" value="ECO:0007669"/>
    <property type="project" value="UniProtKB-UniRule"/>
</dbReference>
<dbReference type="EMBL" id="FUZI01000002">
    <property type="protein sequence ID" value="SKC31993.1"/>
    <property type="molecule type" value="Genomic_DNA"/>
</dbReference>
<evidence type="ECO:0000313" key="10">
    <source>
        <dbReference type="Proteomes" id="UP000189966"/>
    </source>
</evidence>
<proteinExistence type="inferred from homology"/>
<dbReference type="Pfam" id="PF13354">
    <property type="entry name" value="Beta-lactamase2"/>
    <property type="match status" value="1"/>
</dbReference>
<organism evidence="9 10">
    <name type="scientific">Photobacterium piscicola</name>
    <dbReference type="NCBI Taxonomy" id="1378299"/>
    <lineage>
        <taxon>Bacteria</taxon>
        <taxon>Pseudomonadati</taxon>
        <taxon>Pseudomonadota</taxon>
        <taxon>Gammaproteobacteria</taxon>
        <taxon>Vibrionales</taxon>
        <taxon>Vibrionaceae</taxon>
        <taxon>Photobacterium</taxon>
    </lineage>
</organism>
<dbReference type="RefSeq" id="WP_080156801.1">
    <property type="nucleotide sequence ID" value="NZ_FUZI01000002.1"/>
</dbReference>
<dbReference type="GO" id="GO:0030655">
    <property type="term" value="P:beta-lactam antibiotic catabolic process"/>
    <property type="evidence" value="ECO:0007669"/>
    <property type="project" value="InterPro"/>
</dbReference>
<dbReference type="Gene3D" id="3.40.710.10">
    <property type="entry name" value="DD-peptidase/beta-lactamase superfamily"/>
    <property type="match status" value="1"/>
</dbReference>
<reference evidence="9 10" key="1">
    <citation type="submission" date="2017-02" db="EMBL/GenBank/DDBJ databases">
        <authorList>
            <person name="Peterson S.W."/>
        </authorList>
    </citation>
    <scope>NUCLEOTIDE SEQUENCE [LARGE SCALE GENOMIC DNA]</scope>
    <source>
        <strain evidence="10">type strain: NCCB 100098</strain>
    </source>
</reference>
<protein>
    <recommendedName>
        <fullName evidence="3 6">Beta-lactamase</fullName>
        <ecNumber evidence="3 6">3.5.2.6</ecNumber>
    </recommendedName>
</protein>
<dbReference type="InterPro" id="IPR023650">
    <property type="entry name" value="Beta-lactam_class-A_AS"/>
</dbReference>
<evidence type="ECO:0000256" key="6">
    <source>
        <dbReference type="RuleBase" id="RU361140"/>
    </source>
</evidence>
<comment type="similarity">
    <text evidence="2 6">Belongs to the class-A beta-lactamase family.</text>
</comment>
<keyword evidence="4 6" id="KW-0378">Hydrolase</keyword>
<dbReference type="SUPFAM" id="SSF56601">
    <property type="entry name" value="beta-lactamase/transpeptidase-like"/>
    <property type="match status" value="1"/>
</dbReference>
<dbReference type="NCBIfam" id="NF033103">
    <property type="entry name" value="bla_class_A"/>
    <property type="match status" value="1"/>
</dbReference>
<evidence type="ECO:0000256" key="3">
    <source>
        <dbReference type="ARBA" id="ARBA00012865"/>
    </source>
</evidence>
<dbReference type="PRINTS" id="PR00118">
    <property type="entry name" value="BLACTAMASEA"/>
</dbReference>
<gene>
    <name evidence="9" type="primary">pse4</name>
    <name evidence="9" type="ORF">CZ809_01507</name>
</gene>
<keyword evidence="7" id="KW-0732">Signal</keyword>
<dbReference type="PANTHER" id="PTHR35333">
    <property type="entry name" value="BETA-LACTAMASE"/>
    <property type="match status" value="1"/>
</dbReference>
<name>A0A1T5HYY1_9GAMM</name>
<evidence type="ECO:0000256" key="7">
    <source>
        <dbReference type="SAM" id="SignalP"/>
    </source>
</evidence>
<dbReference type="Proteomes" id="UP000189966">
    <property type="component" value="Unassembled WGS sequence"/>
</dbReference>
<evidence type="ECO:0000256" key="4">
    <source>
        <dbReference type="ARBA" id="ARBA00022801"/>
    </source>
</evidence>
<dbReference type="InterPro" id="IPR000871">
    <property type="entry name" value="Beta-lactam_class-A"/>
</dbReference>